<dbReference type="KEGG" id="mtm:MYCTH_90516"/>
<dbReference type="AlphaFoldDB" id="G2QMC5"/>
<evidence type="ECO:0000313" key="1">
    <source>
        <dbReference type="EMBL" id="AEO61105.1"/>
    </source>
</evidence>
<accession>G2QMC5</accession>
<sequence>MTHPASTAALTRRAGWRGKPLITFLRQANELYRTDIGLVLGSHSGTSSHRQPGFGVQECRSSAGIFGVAKATQSGVLICVFRANGLDRFPSVAAQNEIQFPGTRLPSRRPRRAGLTANPDVWSRCDAKPENNPGYVFPNRGLHSMMRTMTTHSALHLENWPVAHLRLRRQNPSLVPVRAKPGLRKLASDSYVGGQICSRQTKERYERATEVWSQAILPAVGGTFEREVAITQGTVM</sequence>
<dbReference type="VEuPathDB" id="FungiDB:MYCTH_90516"/>
<organism evidence="1 2">
    <name type="scientific">Thermothelomyces thermophilus (strain ATCC 42464 / BCRC 31852 / DSM 1799)</name>
    <name type="common">Sporotrichum thermophile</name>
    <dbReference type="NCBI Taxonomy" id="573729"/>
    <lineage>
        <taxon>Eukaryota</taxon>
        <taxon>Fungi</taxon>
        <taxon>Dikarya</taxon>
        <taxon>Ascomycota</taxon>
        <taxon>Pezizomycotina</taxon>
        <taxon>Sordariomycetes</taxon>
        <taxon>Sordariomycetidae</taxon>
        <taxon>Sordariales</taxon>
        <taxon>Chaetomiaceae</taxon>
        <taxon>Thermothelomyces</taxon>
    </lineage>
</organism>
<reference evidence="1 2" key="1">
    <citation type="journal article" date="2011" name="Nat. Biotechnol.">
        <title>Comparative genomic analysis of the thermophilic biomass-degrading fungi Myceliophthora thermophila and Thielavia terrestris.</title>
        <authorList>
            <person name="Berka R.M."/>
            <person name="Grigoriev I.V."/>
            <person name="Otillar R."/>
            <person name="Salamov A."/>
            <person name="Grimwood J."/>
            <person name="Reid I."/>
            <person name="Ishmael N."/>
            <person name="John T."/>
            <person name="Darmond C."/>
            <person name="Moisan M.-C."/>
            <person name="Henrissat B."/>
            <person name="Coutinho P.M."/>
            <person name="Lombard V."/>
            <person name="Natvig D.O."/>
            <person name="Lindquist E."/>
            <person name="Schmutz J."/>
            <person name="Lucas S."/>
            <person name="Harris P."/>
            <person name="Powlowski J."/>
            <person name="Bellemare A."/>
            <person name="Taylor D."/>
            <person name="Butler G."/>
            <person name="de Vries R.P."/>
            <person name="Allijn I.E."/>
            <person name="van den Brink J."/>
            <person name="Ushinsky S."/>
            <person name="Storms R."/>
            <person name="Powell A.J."/>
            <person name="Paulsen I.T."/>
            <person name="Elbourne L.D.H."/>
            <person name="Baker S.E."/>
            <person name="Magnuson J."/>
            <person name="LaBoissiere S."/>
            <person name="Clutterbuck A.J."/>
            <person name="Martinez D."/>
            <person name="Wogulis M."/>
            <person name="de Leon A.L."/>
            <person name="Rey M.W."/>
            <person name="Tsang A."/>
        </authorList>
    </citation>
    <scope>NUCLEOTIDE SEQUENCE [LARGE SCALE GENOMIC DNA]</scope>
    <source>
        <strain evidence="2">ATCC 42464 / BCRC 31852 / DSM 1799</strain>
    </source>
</reference>
<dbReference type="RefSeq" id="XP_003666350.1">
    <property type="nucleotide sequence ID" value="XM_003666302.1"/>
</dbReference>
<evidence type="ECO:0000313" key="2">
    <source>
        <dbReference type="Proteomes" id="UP000007322"/>
    </source>
</evidence>
<gene>
    <name evidence="1" type="ORF">MYCTH_90516</name>
</gene>
<proteinExistence type="predicted"/>
<dbReference type="HOGENOM" id="CLU_1176106_0_0_1"/>
<protein>
    <submittedName>
        <fullName evidence="1">Uncharacterized protein</fullName>
    </submittedName>
</protein>
<dbReference type="Proteomes" id="UP000007322">
    <property type="component" value="Chromosome 6"/>
</dbReference>
<dbReference type="GeneID" id="11514643"/>
<dbReference type="InParanoid" id="G2QMC5"/>
<dbReference type="EMBL" id="CP003007">
    <property type="protein sequence ID" value="AEO61105.1"/>
    <property type="molecule type" value="Genomic_DNA"/>
</dbReference>
<keyword evidence="2" id="KW-1185">Reference proteome</keyword>
<name>G2QMC5_THET4</name>